<dbReference type="STRING" id="311180.SAMN04488050_109101"/>
<proteinExistence type="predicted"/>
<evidence type="ECO:0000313" key="1">
    <source>
        <dbReference type="EMBL" id="SFT06208.1"/>
    </source>
</evidence>
<evidence type="ECO:0000313" key="2">
    <source>
        <dbReference type="Proteomes" id="UP000199392"/>
    </source>
</evidence>
<name>A0A1I6UXR4_9RHOB</name>
<keyword evidence="2" id="KW-1185">Reference proteome</keyword>
<sequence length="176" mass="19127">MTHPSPAAQMRLTQALASLADVLLPGNDAWPSGAAVGVQHAVLRRYIEAKGEDTLAQLAETLGAHGLPLLDQSDAARTDAVSAFESNDPDLFGWLQDASYFAYYEDASVVALIAARGTPYSLRPHIKGYDLPKFDLETQTPTHGRGHYIATKDVRPVDISGLELDTRITTKWGLQR</sequence>
<evidence type="ECO:0008006" key="3">
    <source>
        <dbReference type="Google" id="ProtNLM"/>
    </source>
</evidence>
<dbReference type="OrthoDB" id="7350007at2"/>
<dbReference type="EMBL" id="FOZW01000009">
    <property type="protein sequence ID" value="SFT06208.1"/>
    <property type="molecule type" value="Genomic_DNA"/>
</dbReference>
<dbReference type="AlphaFoldDB" id="A0A1I6UXR4"/>
<gene>
    <name evidence="1" type="ORF">SAMN04488050_109101</name>
</gene>
<accession>A0A1I6UXR4</accession>
<protein>
    <recommendedName>
        <fullName evidence="3">Gluconate 2-dehydrogenase subunit 3 family protein</fullName>
    </recommendedName>
</protein>
<reference evidence="2" key="1">
    <citation type="submission" date="2016-10" db="EMBL/GenBank/DDBJ databases">
        <authorList>
            <person name="Varghese N."/>
            <person name="Submissions S."/>
        </authorList>
    </citation>
    <scope>NUCLEOTIDE SEQUENCE [LARGE SCALE GENOMIC DNA]</scope>
    <source>
        <strain evidence="2">DSM 26894</strain>
    </source>
</reference>
<dbReference type="RefSeq" id="WP_092429337.1">
    <property type="nucleotide sequence ID" value="NZ_FNCL01000014.1"/>
</dbReference>
<dbReference type="Proteomes" id="UP000199392">
    <property type="component" value="Unassembled WGS sequence"/>
</dbReference>
<organism evidence="1 2">
    <name type="scientific">Alloyangia pacifica</name>
    <dbReference type="NCBI Taxonomy" id="311180"/>
    <lineage>
        <taxon>Bacteria</taxon>
        <taxon>Pseudomonadati</taxon>
        <taxon>Pseudomonadota</taxon>
        <taxon>Alphaproteobacteria</taxon>
        <taxon>Rhodobacterales</taxon>
        <taxon>Roseobacteraceae</taxon>
        <taxon>Alloyangia</taxon>
    </lineage>
</organism>